<protein>
    <recommendedName>
        <fullName evidence="1">Mo-dependent nitrogenase C-terminal domain-containing protein</fullName>
    </recommendedName>
</protein>
<accession>A0A1Z4KP63</accession>
<dbReference type="EMBL" id="AP018216">
    <property type="protein sequence ID" value="BAY70769.1"/>
    <property type="molecule type" value="Genomic_DNA"/>
</dbReference>
<sequence>MMSSITFSFVFVVNLLLQPIRQWLESLKIKNHRLARWLCTIIPASCPFEREFKWGDRILVHIPPLCKLNPFYEQLIEIRFKALMYLADECGEDVTQFC</sequence>
<gene>
    <name evidence="2" type="ORF">NIES23_35770</name>
</gene>
<proteinExistence type="predicted"/>
<evidence type="ECO:0000313" key="3">
    <source>
        <dbReference type="Proteomes" id="UP000217507"/>
    </source>
</evidence>
<dbReference type="InterPro" id="IPR009717">
    <property type="entry name" value="Mo-dep_Nase_C"/>
</dbReference>
<evidence type="ECO:0000259" key="1">
    <source>
        <dbReference type="Pfam" id="PF06967"/>
    </source>
</evidence>
<dbReference type="Proteomes" id="UP000217507">
    <property type="component" value="Chromosome"/>
</dbReference>
<dbReference type="AlphaFoldDB" id="A0A1Z4KP63"/>
<organism evidence="2 3">
    <name type="scientific">Trichormus variabilis NIES-23</name>
    <dbReference type="NCBI Taxonomy" id="1973479"/>
    <lineage>
        <taxon>Bacteria</taxon>
        <taxon>Bacillati</taxon>
        <taxon>Cyanobacteriota</taxon>
        <taxon>Cyanophyceae</taxon>
        <taxon>Nostocales</taxon>
        <taxon>Nostocaceae</taxon>
        <taxon>Trichormus</taxon>
    </lineage>
</organism>
<evidence type="ECO:0000313" key="2">
    <source>
        <dbReference type="EMBL" id="BAY70769.1"/>
    </source>
</evidence>
<name>A0A1Z4KP63_ANAVA</name>
<dbReference type="Pfam" id="PF06967">
    <property type="entry name" value="Mo-nitro_C"/>
    <property type="match status" value="1"/>
</dbReference>
<feature type="domain" description="Mo-dependent nitrogenase C-terminal" evidence="1">
    <location>
        <begin position="16"/>
        <end position="98"/>
    </location>
</feature>
<reference evidence="2 3" key="1">
    <citation type="submission" date="2017-06" db="EMBL/GenBank/DDBJ databases">
        <title>Genome sequencing of cyanobaciteial culture collection at National Institute for Environmental Studies (NIES).</title>
        <authorList>
            <person name="Hirose Y."/>
            <person name="Shimura Y."/>
            <person name="Fujisawa T."/>
            <person name="Nakamura Y."/>
            <person name="Kawachi M."/>
        </authorList>
    </citation>
    <scope>NUCLEOTIDE SEQUENCE [LARGE SCALE GENOMIC DNA]</scope>
    <source>
        <strain evidence="2 3">NIES-23</strain>
    </source>
</reference>